<keyword evidence="4" id="KW-1185">Reference proteome</keyword>
<feature type="region of interest" description="Disordered" evidence="1">
    <location>
        <begin position="98"/>
        <end position="141"/>
    </location>
</feature>
<accession>A0A8J8NN94</accession>
<evidence type="ECO:0000313" key="4">
    <source>
        <dbReference type="Proteomes" id="UP000785679"/>
    </source>
</evidence>
<organism evidence="3 4">
    <name type="scientific">Halteria grandinella</name>
    <dbReference type="NCBI Taxonomy" id="5974"/>
    <lineage>
        <taxon>Eukaryota</taxon>
        <taxon>Sar</taxon>
        <taxon>Alveolata</taxon>
        <taxon>Ciliophora</taxon>
        <taxon>Intramacronucleata</taxon>
        <taxon>Spirotrichea</taxon>
        <taxon>Stichotrichia</taxon>
        <taxon>Sporadotrichida</taxon>
        <taxon>Halteriidae</taxon>
        <taxon>Halteria</taxon>
    </lineage>
</organism>
<gene>
    <name evidence="3" type="ORF">FGO68_gene14181</name>
</gene>
<feature type="transmembrane region" description="Helical" evidence="2">
    <location>
        <begin position="12"/>
        <end position="32"/>
    </location>
</feature>
<keyword evidence="2" id="KW-1133">Transmembrane helix</keyword>
<dbReference type="EMBL" id="RRYP01011679">
    <property type="protein sequence ID" value="TNV77580.1"/>
    <property type="molecule type" value="Genomic_DNA"/>
</dbReference>
<evidence type="ECO:0000256" key="1">
    <source>
        <dbReference type="SAM" id="MobiDB-lite"/>
    </source>
</evidence>
<reference evidence="3" key="1">
    <citation type="submission" date="2019-06" db="EMBL/GenBank/DDBJ databases">
        <authorList>
            <person name="Zheng W."/>
        </authorList>
    </citation>
    <scope>NUCLEOTIDE SEQUENCE</scope>
    <source>
        <strain evidence="3">QDHG01</strain>
    </source>
</reference>
<dbReference type="Proteomes" id="UP000785679">
    <property type="component" value="Unassembled WGS sequence"/>
</dbReference>
<sequence length="141" mass="16120">MTSSQDSWRCSVFVTFIVSYALLALFGVLLFIHHRWQQNLEKRLLIEDYQQKAQRRSGSQRSGSSRQKSNDQHESKQALLNNTEEATNEQLGVFMKSIGRQASEATAKPKGSENHINRSLASQDMFTRSSQPETQQLRSTE</sequence>
<evidence type="ECO:0000313" key="3">
    <source>
        <dbReference type="EMBL" id="TNV77580.1"/>
    </source>
</evidence>
<feature type="compositionally biased region" description="Low complexity" evidence="1">
    <location>
        <begin position="56"/>
        <end position="67"/>
    </location>
</feature>
<name>A0A8J8NN94_HALGN</name>
<keyword evidence="2" id="KW-0472">Membrane</keyword>
<keyword evidence="2" id="KW-0812">Transmembrane</keyword>
<comment type="caution">
    <text evidence="3">The sequence shown here is derived from an EMBL/GenBank/DDBJ whole genome shotgun (WGS) entry which is preliminary data.</text>
</comment>
<feature type="region of interest" description="Disordered" evidence="1">
    <location>
        <begin position="51"/>
        <end position="86"/>
    </location>
</feature>
<feature type="compositionally biased region" description="Polar residues" evidence="1">
    <location>
        <begin position="117"/>
        <end position="141"/>
    </location>
</feature>
<dbReference type="AlphaFoldDB" id="A0A8J8NN94"/>
<evidence type="ECO:0000256" key="2">
    <source>
        <dbReference type="SAM" id="Phobius"/>
    </source>
</evidence>
<protein>
    <submittedName>
        <fullName evidence="3">Uncharacterized protein</fullName>
    </submittedName>
</protein>
<proteinExistence type="predicted"/>